<dbReference type="PATRIC" id="fig|883078.3.peg.1336"/>
<dbReference type="InterPro" id="IPR000073">
    <property type="entry name" value="AB_hydrolase_1"/>
</dbReference>
<organism evidence="3 4">
    <name type="scientific">Afipia broomeae ATCC 49717</name>
    <dbReference type="NCBI Taxonomy" id="883078"/>
    <lineage>
        <taxon>Bacteria</taxon>
        <taxon>Pseudomonadati</taxon>
        <taxon>Pseudomonadota</taxon>
        <taxon>Alphaproteobacteria</taxon>
        <taxon>Hyphomicrobiales</taxon>
        <taxon>Nitrobacteraceae</taxon>
        <taxon>Afipia</taxon>
    </lineage>
</organism>
<dbReference type="Pfam" id="PF00561">
    <property type="entry name" value="Abhydrolase_1"/>
    <property type="match status" value="1"/>
</dbReference>
<keyword evidence="1" id="KW-0378">Hydrolase</keyword>
<dbReference type="GO" id="GO:0016787">
    <property type="term" value="F:hydrolase activity"/>
    <property type="evidence" value="ECO:0007669"/>
    <property type="project" value="UniProtKB-KW"/>
</dbReference>
<dbReference type="HOGENOM" id="CLU_020336_7_2_5"/>
<accession>K8PKV4</accession>
<dbReference type="AlphaFoldDB" id="K8PKV4"/>
<gene>
    <name evidence="3" type="ORF">HMPREF9695_01303</name>
</gene>
<evidence type="ECO:0000313" key="4">
    <source>
        <dbReference type="Proteomes" id="UP000001096"/>
    </source>
</evidence>
<protein>
    <recommendedName>
        <fullName evidence="2">AB hydrolase-1 domain-containing protein</fullName>
    </recommendedName>
</protein>
<sequence>MTIDTVQHKFAYTNGIRMHYVEAGTGPLVLLCHGWPESWYSWRHQIPALAAAGFRVIAPDLRGYGDTEAPASIEEYDILHLASDLVGLVHAVGEDKAILVGHDWGSIIAGPTALLRPDMFHAVAHLSVPFLPRRAVRPLVRFFNLTREKHFYQDYFQQPGRVERELEEDVRRSLLGILYSASGDCRRSDASFTFASFPKNTRMIDNLAIPEKMPAWLTEADIDFFAAQFRKSGFRGPINFYRNFDRNWLLTPFLDKAKLRQPSIFIAGSLDGVLLMAADEVKSMHENVPNLSGKHIIDGAGHWIQQERPEEVNKLLVDFAEANRNPRQLFT</sequence>
<dbReference type="SUPFAM" id="SSF53474">
    <property type="entry name" value="alpha/beta-Hydrolases"/>
    <property type="match status" value="1"/>
</dbReference>
<feature type="domain" description="AB hydrolase-1" evidence="2">
    <location>
        <begin position="27"/>
        <end position="309"/>
    </location>
</feature>
<dbReference type="InterPro" id="IPR029058">
    <property type="entry name" value="AB_hydrolase_fold"/>
</dbReference>
<dbReference type="PANTHER" id="PTHR43329">
    <property type="entry name" value="EPOXIDE HYDROLASE"/>
    <property type="match status" value="1"/>
</dbReference>
<evidence type="ECO:0000259" key="2">
    <source>
        <dbReference type="Pfam" id="PF00561"/>
    </source>
</evidence>
<comment type="caution">
    <text evidence="3">The sequence shown here is derived from an EMBL/GenBank/DDBJ whole genome shotgun (WGS) entry which is preliminary data.</text>
</comment>
<dbReference type="EMBL" id="AGWX01000001">
    <property type="protein sequence ID" value="EKS42211.1"/>
    <property type="molecule type" value="Genomic_DNA"/>
</dbReference>
<dbReference type="InterPro" id="IPR000639">
    <property type="entry name" value="Epox_hydrolase-like"/>
</dbReference>
<proteinExistence type="predicted"/>
<reference evidence="3 4" key="1">
    <citation type="submission" date="2012-04" db="EMBL/GenBank/DDBJ databases">
        <title>The Genome Sequence of Afipia broomeae ATCC 49717.</title>
        <authorList>
            <consortium name="The Broad Institute Genome Sequencing Platform"/>
            <person name="Earl A."/>
            <person name="Ward D."/>
            <person name="Feldgarden M."/>
            <person name="Gevers D."/>
            <person name="Huys G."/>
            <person name="Walker B."/>
            <person name="Young S.K."/>
            <person name="Zeng Q."/>
            <person name="Gargeya S."/>
            <person name="Fitzgerald M."/>
            <person name="Haas B."/>
            <person name="Abouelleil A."/>
            <person name="Alvarado L."/>
            <person name="Arachchi H.M."/>
            <person name="Berlin A."/>
            <person name="Chapman S.B."/>
            <person name="Goldberg J."/>
            <person name="Griggs A."/>
            <person name="Gujja S."/>
            <person name="Hansen M."/>
            <person name="Howarth C."/>
            <person name="Imamovic A."/>
            <person name="Larimer J."/>
            <person name="McCowen C."/>
            <person name="Montmayeur A."/>
            <person name="Murphy C."/>
            <person name="Neiman D."/>
            <person name="Pearson M."/>
            <person name="Priest M."/>
            <person name="Roberts A."/>
            <person name="Saif S."/>
            <person name="Shea T."/>
            <person name="Sisk P."/>
            <person name="Sykes S."/>
            <person name="Wortman J."/>
            <person name="Nusbaum C."/>
            <person name="Birren B."/>
        </authorList>
    </citation>
    <scope>NUCLEOTIDE SEQUENCE [LARGE SCALE GENOMIC DNA]</scope>
    <source>
        <strain evidence="3 4">ATCC 49717</strain>
    </source>
</reference>
<keyword evidence="4" id="KW-1185">Reference proteome</keyword>
<dbReference type="eggNOG" id="COG0596">
    <property type="taxonomic scope" value="Bacteria"/>
</dbReference>
<evidence type="ECO:0000313" key="3">
    <source>
        <dbReference type="EMBL" id="EKS42211.1"/>
    </source>
</evidence>
<evidence type="ECO:0000256" key="1">
    <source>
        <dbReference type="ARBA" id="ARBA00022801"/>
    </source>
</evidence>
<dbReference type="Proteomes" id="UP000001096">
    <property type="component" value="Unassembled WGS sequence"/>
</dbReference>
<dbReference type="RefSeq" id="WP_006020023.1">
    <property type="nucleotide sequence ID" value="NZ_KB375282.1"/>
</dbReference>
<dbReference type="PRINTS" id="PR00412">
    <property type="entry name" value="EPOXHYDRLASE"/>
</dbReference>
<name>K8PKV4_9BRAD</name>
<dbReference type="Gene3D" id="3.40.50.1820">
    <property type="entry name" value="alpha/beta hydrolase"/>
    <property type="match status" value="1"/>
</dbReference>